<accession>A0A3S4U8A1</accession>
<reference evidence="1 2" key="1">
    <citation type="submission" date="2018-12" db="EMBL/GenBank/DDBJ databases">
        <authorList>
            <consortium name="Pathogen Informatics"/>
        </authorList>
    </citation>
    <scope>NUCLEOTIDE SEQUENCE [LARGE SCALE GENOMIC DNA]</scope>
    <source>
        <strain evidence="1 2">NCTC12967</strain>
    </source>
</reference>
<gene>
    <name evidence="1" type="ORF">NCTC12967_03034</name>
</gene>
<dbReference type="EMBL" id="LR134406">
    <property type="protein sequence ID" value="VEH71707.1"/>
    <property type="molecule type" value="Genomic_DNA"/>
</dbReference>
<proteinExistence type="predicted"/>
<dbReference type="GO" id="GO:0006355">
    <property type="term" value="P:regulation of DNA-templated transcription"/>
    <property type="evidence" value="ECO:0007669"/>
    <property type="project" value="InterPro"/>
</dbReference>
<evidence type="ECO:0000313" key="2">
    <source>
        <dbReference type="Proteomes" id="UP000273044"/>
    </source>
</evidence>
<name>A0A3S4U8A1_9ACTN</name>
<dbReference type="Proteomes" id="UP000273044">
    <property type="component" value="Chromosome"/>
</dbReference>
<dbReference type="InterPro" id="IPR010985">
    <property type="entry name" value="Ribbon_hlx_hlx"/>
</dbReference>
<sequence>MHLDADDRRYDASMRTTITLDEGLLRRAKERAASQGKTLSDVISDSLQVLLAEQPQPRHKITLPTFGGSGFQPGVDLEDKEALAVLLEDGDRAAC</sequence>
<dbReference type="AlphaFoldDB" id="A0A3S4U8A1"/>
<organism evidence="1 2">
    <name type="scientific">Arachnia propionica</name>
    <dbReference type="NCBI Taxonomy" id="1750"/>
    <lineage>
        <taxon>Bacteria</taxon>
        <taxon>Bacillati</taxon>
        <taxon>Actinomycetota</taxon>
        <taxon>Actinomycetes</taxon>
        <taxon>Propionibacteriales</taxon>
        <taxon>Propionibacteriaceae</taxon>
        <taxon>Arachnia</taxon>
    </lineage>
</organism>
<evidence type="ECO:0000313" key="1">
    <source>
        <dbReference type="EMBL" id="VEH71707.1"/>
    </source>
</evidence>
<keyword evidence="2" id="KW-1185">Reference proteome</keyword>
<protein>
    <submittedName>
        <fullName evidence="1">Antitoxin VapB43</fullName>
    </submittedName>
</protein>
<dbReference type="SUPFAM" id="SSF47598">
    <property type="entry name" value="Ribbon-helix-helix"/>
    <property type="match status" value="1"/>
</dbReference>